<name>A0ACB9WXV6_CHAAC</name>
<evidence type="ECO:0000313" key="1">
    <source>
        <dbReference type="EMBL" id="KAI4818259.1"/>
    </source>
</evidence>
<sequence length="236" mass="24881">MKLPKTPAVRNPHHKERVYSISVNGSPIAAGHNEDIVINVPIGNGESVQLLASQMDSVDLSLLDETALRSIRQLKNRLTVLCGTEKWQLGAGTCTLTFGTSYRSQLESRLASLGLMSSLGFPPGINWVSLASPWAKPDKYNSLLSPLDPHASYATGPMHGTSVPPAENGPRSLPSVSIFGALSSPVSRCANCVAEVGGKLPFCTDGSVFSKHAGSGAVTGAVWMGRILRSQSNTAT</sequence>
<evidence type="ECO:0000313" key="2">
    <source>
        <dbReference type="Proteomes" id="UP001057452"/>
    </source>
</evidence>
<accession>A0ACB9WXV6</accession>
<comment type="caution">
    <text evidence="1">The sequence shown here is derived from an EMBL/GenBank/DDBJ whole genome shotgun (WGS) entry which is preliminary data.</text>
</comment>
<reference evidence="1" key="1">
    <citation type="submission" date="2022-05" db="EMBL/GenBank/DDBJ databases">
        <title>Chromosome-level genome of Chaenocephalus aceratus.</title>
        <authorList>
            <person name="Park H."/>
        </authorList>
    </citation>
    <scope>NUCLEOTIDE SEQUENCE</scope>
    <source>
        <strain evidence="1">KU_202001</strain>
    </source>
</reference>
<organism evidence="1 2">
    <name type="scientific">Chaenocephalus aceratus</name>
    <name type="common">Blackfin icefish</name>
    <name type="synonym">Chaenichthys aceratus</name>
    <dbReference type="NCBI Taxonomy" id="36190"/>
    <lineage>
        <taxon>Eukaryota</taxon>
        <taxon>Metazoa</taxon>
        <taxon>Chordata</taxon>
        <taxon>Craniata</taxon>
        <taxon>Vertebrata</taxon>
        <taxon>Euteleostomi</taxon>
        <taxon>Actinopterygii</taxon>
        <taxon>Neopterygii</taxon>
        <taxon>Teleostei</taxon>
        <taxon>Neoteleostei</taxon>
        <taxon>Acanthomorphata</taxon>
        <taxon>Eupercaria</taxon>
        <taxon>Perciformes</taxon>
        <taxon>Notothenioidei</taxon>
        <taxon>Channichthyidae</taxon>
        <taxon>Chaenocephalus</taxon>
    </lineage>
</organism>
<proteinExistence type="predicted"/>
<keyword evidence="2" id="KW-1185">Reference proteome</keyword>
<protein>
    <submittedName>
        <fullName evidence="1">Uncharacterized protein</fullName>
    </submittedName>
</protein>
<dbReference type="Proteomes" id="UP001057452">
    <property type="component" value="Chromosome 11"/>
</dbReference>
<gene>
    <name evidence="1" type="ORF">KUCAC02_011609</name>
</gene>
<dbReference type="EMBL" id="CM043795">
    <property type="protein sequence ID" value="KAI4818259.1"/>
    <property type="molecule type" value="Genomic_DNA"/>
</dbReference>